<dbReference type="PANTHER" id="PTHR12383">
    <property type="entry name" value="PROTEASE FAMILY S26 MITOCHONDRIAL INNER MEMBRANE PROTEASE-RELATED"/>
    <property type="match status" value="1"/>
</dbReference>
<keyword evidence="3" id="KW-0472">Membrane</keyword>
<evidence type="ECO:0000313" key="5">
    <source>
        <dbReference type="EMBL" id="MBE9214725.1"/>
    </source>
</evidence>
<dbReference type="InterPro" id="IPR014124">
    <property type="entry name" value="Pept_S26A_Sod_Ni_maturase"/>
</dbReference>
<organism evidence="5 6">
    <name type="scientific">Plectonema cf. radiosum LEGE 06105</name>
    <dbReference type="NCBI Taxonomy" id="945769"/>
    <lineage>
        <taxon>Bacteria</taxon>
        <taxon>Bacillati</taxon>
        <taxon>Cyanobacteriota</taxon>
        <taxon>Cyanophyceae</taxon>
        <taxon>Oscillatoriophycideae</taxon>
        <taxon>Oscillatoriales</taxon>
        <taxon>Microcoleaceae</taxon>
        <taxon>Plectonema</taxon>
    </lineage>
</organism>
<evidence type="ECO:0000256" key="3">
    <source>
        <dbReference type="ARBA" id="ARBA00023136"/>
    </source>
</evidence>
<evidence type="ECO:0000256" key="2">
    <source>
        <dbReference type="ARBA" id="ARBA00022801"/>
    </source>
</evidence>
<feature type="domain" description="Peptidase S26" evidence="4">
    <location>
        <begin position="19"/>
        <end position="73"/>
    </location>
</feature>
<dbReference type="SUPFAM" id="SSF51306">
    <property type="entry name" value="LexA/Signal peptidase"/>
    <property type="match status" value="1"/>
</dbReference>
<dbReference type="InterPro" id="IPR052064">
    <property type="entry name" value="Mito_IMP1_subunit"/>
</dbReference>
<dbReference type="GO" id="GO:0006465">
    <property type="term" value="P:signal peptide processing"/>
    <property type="evidence" value="ECO:0007669"/>
    <property type="project" value="InterPro"/>
</dbReference>
<keyword evidence="5" id="KW-0645">Protease</keyword>
<evidence type="ECO:0000259" key="4">
    <source>
        <dbReference type="Pfam" id="PF10502"/>
    </source>
</evidence>
<dbReference type="Pfam" id="PF10502">
    <property type="entry name" value="Peptidase_S26"/>
    <property type="match status" value="2"/>
</dbReference>
<dbReference type="Proteomes" id="UP000620559">
    <property type="component" value="Unassembled WGS sequence"/>
</dbReference>
<evidence type="ECO:0000313" key="6">
    <source>
        <dbReference type="Proteomes" id="UP000620559"/>
    </source>
</evidence>
<dbReference type="InterPro" id="IPR036286">
    <property type="entry name" value="LexA/Signal_pep-like_sf"/>
</dbReference>
<protein>
    <submittedName>
        <fullName evidence="5">Nickel-type superoxide dismutase maturation protease</fullName>
    </submittedName>
</protein>
<dbReference type="CDD" id="cd06530">
    <property type="entry name" value="S26_SPase_I"/>
    <property type="match status" value="1"/>
</dbReference>
<dbReference type="NCBIfam" id="TIGR02754">
    <property type="entry name" value="sod_Ni_protease"/>
    <property type="match status" value="1"/>
</dbReference>
<accession>A0A8J7F481</accession>
<dbReference type="AlphaFoldDB" id="A0A8J7F481"/>
<dbReference type="InterPro" id="IPR019533">
    <property type="entry name" value="Peptidase_S26"/>
</dbReference>
<dbReference type="EMBL" id="JADEWL010000069">
    <property type="protein sequence ID" value="MBE9214725.1"/>
    <property type="molecule type" value="Genomic_DNA"/>
</dbReference>
<proteinExistence type="predicted"/>
<reference evidence="5" key="1">
    <citation type="submission" date="2020-10" db="EMBL/GenBank/DDBJ databases">
        <authorList>
            <person name="Castelo-Branco R."/>
            <person name="Eusebio N."/>
            <person name="Adriana R."/>
            <person name="Vieira A."/>
            <person name="Brugerolle De Fraissinette N."/>
            <person name="Rezende De Castro R."/>
            <person name="Schneider M.P."/>
            <person name="Vasconcelos V."/>
            <person name="Leao P.N."/>
        </authorList>
    </citation>
    <scope>NUCLEOTIDE SEQUENCE</scope>
    <source>
        <strain evidence="5">LEGE 06105</strain>
    </source>
</reference>
<dbReference type="GO" id="GO:0016020">
    <property type="term" value="C:membrane"/>
    <property type="evidence" value="ECO:0007669"/>
    <property type="project" value="UniProtKB-SubCell"/>
</dbReference>
<comment type="caution">
    <text evidence="5">The sequence shown here is derived from an EMBL/GenBank/DDBJ whole genome shotgun (WGS) entry which is preliminary data.</text>
</comment>
<evidence type="ECO:0000256" key="1">
    <source>
        <dbReference type="ARBA" id="ARBA00004370"/>
    </source>
</evidence>
<dbReference type="PANTHER" id="PTHR12383:SF16">
    <property type="entry name" value="MITOCHONDRIAL INNER MEMBRANE PROTEASE SUBUNIT 1"/>
    <property type="match status" value="1"/>
</dbReference>
<dbReference type="GO" id="GO:0004252">
    <property type="term" value="F:serine-type endopeptidase activity"/>
    <property type="evidence" value="ECO:0007669"/>
    <property type="project" value="InterPro"/>
</dbReference>
<dbReference type="RefSeq" id="WP_193922691.1">
    <property type="nucleotide sequence ID" value="NZ_JADEWL010000069.1"/>
</dbReference>
<dbReference type="Gene3D" id="2.10.109.10">
    <property type="entry name" value="Umud Fragment, subunit A"/>
    <property type="match status" value="1"/>
</dbReference>
<name>A0A8J7F481_9CYAN</name>
<keyword evidence="2" id="KW-0378">Hydrolase</keyword>
<keyword evidence="6" id="KW-1185">Reference proteome</keyword>
<feature type="domain" description="Peptidase S26" evidence="4">
    <location>
        <begin position="76"/>
        <end position="112"/>
    </location>
</feature>
<sequence>MNEELRTALKLLQLLLGIRKRLRVSGSSMLPQLQPGEEILFNPQAYRQKLPQVGDIVVARHPYQTKQIIKRVALVLEDGSCFLTGDNPEASTDSRSYGFIPLNKILGKVTSKFL</sequence>
<gene>
    <name evidence="5" type="primary">sodX</name>
    <name evidence="5" type="ORF">IQ247_18975</name>
</gene>
<comment type="subcellular location">
    <subcellularLocation>
        <location evidence="1">Membrane</location>
    </subcellularLocation>
</comment>